<proteinExistence type="inferred from homology"/>
<keyword evidence="2" id="KW-1277">Toxin-antitoxin system</keyword>
<dbReference type="Proteomes" id="UP000230056">
    <property type="component" value="Chromosome"/>
</dbReference>
<evidence type="ECO:0000256" key="5">
    <source>
        <dbReference type="ARBA" id="ARBA00022801"/>
    </source>
</evidence>
<dbReference type="PANTHER" id="PTHR38039:SF1">
    <property type="entry name" value="TOXIN YOEB"/>
    <property type="match status" value="1"/>
</dbReference>
<keyword evidence="4" id="KW-0255">Endonuclease</keyword>
<dbReference type="GO" id="GO:0006401">
    <property type="term" value="P:RNA catabolic process"/>
    <property type="evidence" value="ECO:0007669"/>
    <property type="project" value="InterPro"/>
</dbReference>
<sequence length="96" mass="11719">MIDDEVIWQDEAWSEYTEWILERKISIIEKILKLIKDISRNGLLKGIGKPERLKYFKDRAIYSRRITDEHRLVYDMKDDRLRILGCKGHYKENYDK</sequence>
<dbReference type="InterPro" id="IPR035093">
    <property type="entry name" value="RelE/ParE_toxin_dom_sf"/>
</dbReference>
<comment type="similarity">
    <text evidence="1">Belongs to the YoeB family.</text>
</comment>
<dbReference type="AlphaFoldDB" id="A0A2D3NVT7"/>
<dbReference type="EMBL" id="CP024699">
    <property type="protein sequence ID" value="ATV59136.1"/>
    <property type="molecule type" value="Genomic_DNA"/>
</dbReference>
<dbReference type="Pfam" id="PF06769">
    <property type="entry name" value="YoeB_toxin"/>
    <property type="match status" value="1"/>
</dbReference>
<dbReference type="PANTHER" id="PTHR38039">
    <property type="entry name" value="TOXIN YOEB"/>
    <property type="match status" value="1"/>
</dbReference>
<dbReference type="GO" id="GO:0045892">
    <property type="term" value="P:negative regulation of DNA-templated transcription"/>
    <property type="evidence" value="ECO:0007669"/>
    <property type="project" value="TreeGrafter"/>
</dbReference>
<evidence type="ECO:0000313" key="7">
    <source>
        <dbReference type="EMBL" id="ATV59136.1"/>
    </source>
</evidence>
<keyword evidence="3" id="KW-0540">Nuclease</keyword>
<dbReference type="SUPFAM" id="SSF143011">
    <property type="entry name" value="RelE-like"/>
    <property type="match status" value="1"/>
</dbReference>
<dbReference type="NCBIfam" id="TIGR02116">
    <property type="entry name" value="toxin_Txe_YoeB"/>
    <property type="match status" value="1"/>
</dbReference>
<evidence type="ECO:0000313" key="8">
    <source>
        <dbReference type="Proteomes" id="UP000230056"/>
    </source>
</evidence>
<protein>
    <recommendedName>
        <fullName evidence="6">Putative mRNA interferase YoeB</fullName>
    </recommendedName>
</protein>
<name>A0A2D3NVT7_9FUSO</name>
<accession>A0A2D3NVT7</accession>
<evidence type="ECO:0000256" key="4">
    <source>
        <dbReference type="ARBA" id="ARBA00022759"/>
    </source>
</evidence>
<dbReference type="GO" id="GO:0016787">
    <property type="term" value="F:hydrolase activity"/>
    <property type="evidence" value="ECO:0007669"/>
    <property type="project" value="UniProtKB-KW"/>
</dbReference>
<dbReference type="Gene3D" id="3.30.2310.20">
    <property type="entry name" value="RelE-like"/>
    <property type="match status" value="1"/>
</dbReference>
<reference evidence="7 8" key="1">
    <citation type="submission" date="2017-11" db="EMBL/GenBank/DDBJ databases">
        <title>Genome sequencing of Fusobacterium periodonticum KCOM 1261.</title>
        <authorList>
            <person name="Kook J.-K."/>
            <person name="Park S.-N."/>
            <person name="Lim Y.K."/>
        </authorList>
    </citation>
    <scope>NUCLEOTIDE SEQUENCE [LARGE SCALE GENOMIC DNA]</scope>
    <source>
        <strain evidence="7 8">KCOM 1261</strain>
    </source>
</reference>
<evidence type="ECO:0000256" key="3">
    <source>
        <dbReference type="ARBA" id="ARBA00022722"/>
    </source>
</evidence>
<evidence type="ECO:0000256" key="1">
    <source>
        <dbReference type="ARBA" id="ARBA00008172"/>
    </source>
</evidence>
<gene>
    <name evidence="7" type="ORF">CTM72_04820</name>
</gene>
<dbReference type="RefSeq" id="WP_100024670.1">
    <property type="nucleotide sequence ID" value="NZ_CP024699.1"/>
</dbReference>
<keyword evidence="5" id="KW-0378">Hydrolase</keyword>
<dbReference type="InterPro" id="IPR009614">
    <property type="entry name" value="YoeB_toxin"/>
</dbReference>
<organism evidence="7 8">
    <name type="scientific">Fusobacterium pseudoperiodonticum</name>
    <dbReference type="NCBI Taxonomy" id="2663009"/>
    <lineage>
        <taxon>Bacteria</taxon>
        <taxon>Fusobacteriati</taxon>
        <taxon>Fusobacteriota</taxon>
        <taxon>Fusobacteriia</taxon>
        <taxon>Fusobacteriales</taxon>
        <taxon>Fusobacteriaceae</taxon>
        <taxon>Fusobacterium</taxon>
    </lineage>
</organism>
<dbReference type="GO" id="GO:0004519">
    <property type="term" value="F:endonuclease activity"/>
    <property type="evidence" value="ECO:0007669"/>
    <property type="project" value="UniProtKB-KW"/>
</dbReference>
<evidence type="ECO:0000256" key="2">
    <source>
        <dbReference type="ARBA" id="ARBA00022649"/>
    </source>
</evidence>
<evidence type="ECO:0000256" key="6">
    <source>
        <dbReference type="ARBA" id="ARBA00030388"/>
    </source>
</evidence>